<dbReference type="Gene3D" id="1.10.600.10">
    <property type="entry name" value="Farnesyl Diphosphate Synthase"/>
    <property type="match status" value="1"/>
</dbReference>
<dbReference type="InterPro" id="IPR000092">
    <property type="entry name" value="Polyprenyl_synt"/>
</dbReference>
<dbReference type="Pfam" id="PF00348">
    <property type="entry name" value="polyprenyl_synt"/>
    <property type="match status" value="1"/>
</dbReference>
<dbReference type="GO" id="GO:0046872">
    <property type="term" value="F:metal ion binding"/>
    <property type="evidence" value="ECO:0007669"/>
    <property type="project" value="UniProtKB-KW"/>
</dbReference>
<dbReference type="Proteomes" id="UP000223071">
    <property type="component" value="Unassembled WGS sequence"/>
</dbReference>
<evidence type="ECO:0000313" key="5">
    <source>
        <dbReference type="Proteomes" id="UP000223071"/>
    </source>
</evidence>
<keyword evidence="3" id="KW-0808">Transferase</keyword>
<dbReference type="SFLD" id="SFLDG01017">
    <property type="entry name" value="Polyprenyl_Transferase_Like"/>
    <property type="match status" value="1"/>
</dbReference>
<evidence type="ECO:0000256" key="1">
    <source>
        <dbReference type="ARBA" id="ARBA00022723"/>
    </source>
</evidence>
<comment type="similarity">
    <text evidence="3">Belongs to the FPP/GGPP synthase family.</text>
</comment>
<sequence>MSSAGPLARHLPIFDAALRAALADGPPELLRLSRYVLGWESADGSPAAAGGKRLRPLLCMEVASACGASPVDALPGAVAVELVHNFSLVHDDIQDRDLLRHGRPTAWQLIGEAQAINLGNFLYTRGLRQLAESRAPGAQLALAMLFEAVERMVAGQWLDLAFESRSDVTEAEYLDMVAGKTGALLGAAAGIGAALAGAGREQVERLRQWGERLGIAFQVHDDYLGAWGDVSATGKSTSSDIVRRKKTLPVVLAMATGAGEELRELYRSPAEDPAHTARIVQLLERAGARERTRELANSFAREAEALLASTGLTAGAAGGLYEFGRLIVERDR</sequence>
<accession>A0A2A9HHP0</accession>
<dbReference type="InterPro" id="IPR008949">
    <property type="entry name" value="Isoprenoid_synthase_dom_sf"/>
</dbReference>
<dbReference type="SFLD" id="SFLDS00005">
    <property type="entry name" value="Isoprenoid_Synthase_Type_I"/>
    <property type="match status" value="1"/>
</dbReference>
<evidence type="ECO:0000313" key="4">
    <source>
        <dbReference type="EMBL" id="PFG74652.1"/>
    </source>
</evidence>
<protein>
    <submittedName>
        <fullName evidence="4">Geranylgeranyl diphosphate synthase type I</fullName>
    </submittedName>
</protein>
<name>A0A2A9HHP0_TEPT2</name>
<dbReference type="SUPFAM" id="SSF48576">
    <property type="entry name" value="Terpenoid synthases"/>
    <property type="match status" value="1"/>
</dbReference>
<dbReference type="PROSITE" id="PS00444">
    <property type="entry name" value="POLYPRENYL_SYNTHASE_2"/>
    <property type="match status" value="1"/>
</dbReference>
<keyword evidence="5" id="KW-1185">Reference proteome</keyword>
<comment type="caution">
    <text evidence="4">The sequence shown here is derived from an EMBL/GenBank/DDBJ whole genome shotgun (WGS) entry which is preliminary data.</text>
</comment>
<keyword evidence="1" id="KW-0479">Metal-binding</keyword>
<dbReference type="InterPro" id="IPR033749">
    <property type="entry name" value="Polyprenyl_synt_CS"/>
</dbReference>
<dbReference type="RefSeq" id="WP_098504022.1">
    <property type="nucleotide sequence ID" value="NZ_PDJQ01000001.1"/>
</dbReference>
<gene>
    <name evidence="4" type="ORF">A9A59_1889</name>
</gene>
<reference evidence="4 5" key="1">
    <citation type="submission" date="2017-09" db="EMBL/GenBank/DDBJ databases">
        <title>Sequencing the genomes of two abundant thermophiles in Great Basin hot springs: Thermocrinis jamiesonii and novel Chloroflexi Thermoflexus hugenholtzii.</title>
        <authorList>
            <person name="Hedlund B."/>
        </authorList>
    </citation>
    <scope>NUCLEOTIDE SEQUENCE [LARGE SCALE GENOMIC DNA]</scope>
    <source>
        <strain evidence="4 5">G233</strain>
    </source>
</reference>
<dbReference type="PANTHER" id="PTHR12001">
    <property type="entry name" value="GERANYLGERANYL PYROPHOSPHATE SYNTHASE"/>
    <property type="match status" value="1"/>
</dbReference>
<dbReference type="GO" id="GO:0004659">
    <property type="term" value="F:prenyltransferase activity"/>
    <property type="evidence" value="ECO:0007669"/>
    <property type="project" value="InterPro"/>
</dbReference>
<keyword evidence="2" id="KW-0460">Magnesium</keyword>
<dbReference type="EMBL" id="PDJQ01000001">
    <property type="protein sequence ID" value="PFG74652.1"/>
    <property type="molecule type" value="Genomic_DNA"/>
</dbReference>
<dbReference type="PANTHER" id="PTHR12001:SF86">
    <property type="entry name" value="GERANYLGERANYL DIPHOSPHATE SYNTHASE"/>
    <property type="match status" value="1"/>
</dbReference>
<organism evidence="4 5">
    <name type="scientific">Tepidiforma thermophila (strain KCTC 52669 / CGMCC 1.13589 / G233)</name>
    <dbReference type="NCBI Taxonomy" id="2761530"/>
    <lineage>
        <taxon>Bacteria</taxon>
        <taxon>Bacillati</taxon>
        <taxon>Chloroflexota</taxon>
        <taxon>Tepidiformia</taxon>
        <taxon>Tepidiformales</taxon>
        <taxon>Tepidiformaceae</taxon>
        <taxon>Tepidiforma</taxon>
    </lineage>
</organism>
<evidence type="ECO:0000256" key="2">
    <source>
        <dbReference type="ARBA" id="ARBA00022842"/>
    </source>
</evidence>
<dbReference type="GO" id="GO:0008299">
    <property type="term" value="P:isoprenoid biosynthetic process"/>
    <property type="evidence" value="ECO:0007669"/>
    <property type="project" value="InterPro"/>
</dbReference>
<proteinExistence type="inferred from homology"/>
<evidence type="ECO:0000256" key="3">
    <source>
        <dbReference type="RuleBase" id="RU004466"/>
    </source>
</evidence>
<dbReference type="CDD" id="cd00685">
    <property type="entry name" value="Trans_IPPS_HT"/>
    <property type="match status" value="1"/>
</dbReference>
<dbReference type="AlphaFoldDB" id="A0A2A9HHP0"/>